<protein>
    <recommendedName>
        <fullName evidence="1">Enoyl reductase (ER) domain-containing protein</fullName>
    </recommendedName>
</protein>
<dbReference type="PANTHER" id="PTHR45348">
    <property type="entry name" value="HYPOTHETICAL OXIDOREDUCTASE (EUROFUNG)"/>
    <property type="match status" value="1"/>
</dbReference>
<feature type="domain" description="Enoyl reductase (ER)" evidence="1">
    <location>
        <begin position="8"/>
        <end position="342"/>
    </location>
</feature>
<dbReference type="Proteomes" id="UP000663832">
    <property type="component" value="Unassembled WGS sequence"/>
</dbReference>
<dbReference type="InterPro" id="IPR013149">
    <property type="entry name" value="ADH-like_C"/>
</dbReference>
<dbReference type="Gene3D" id="3.40.50.720">
    <property type="entry name" value="NAD(P)-binding Rossmann-like Domain"/>
    <property type="match status" value="1"/>
</dbReference>
<organism evidence="2 5">
    <name type="scientific">Adineta steineri</name>
    <dbReference type="NCBI Taxonomy" id="433720"/>
    <lineage>
        <taxon>Eukaryota</taxon>
        <taxon>Metazoa</taxon>
        <taxon>Spiralia</taxon>
        <taxon>Gnathifera</taxon>
        <taxon>Rotifera</taxon>
        <taxon>Eurotatoria</taxon>
        <taxon>Bdelloidea</taxon>
        <taxon>Adinetida</taxon>
        <taxon>Adinetidae</taxon>
        <taxon>Adineta</taxon>
    </lineage>
</organism>
<comment type="caution">
    <text evidence="2">The sequence shown here is derived from an EMBL/GenBank/DDBJ whole genome shotgun (WGS) entry which is preliminary data.</text>
</comment>
<dbReference type="Pfam" id="PF00107">
    <property type="entry name" value="ADH_zinc_N"/>
    <property type="match status" value="1"/>
</dbReference>
<dbReference type="InterPro" id="IPR011032">
    <property type="entry name" value="GroES-like_sf"/>
</dbReference>
<dbReference type="InterPro" id="IPR020843">
    <property type="entry name" value="ER"/>
</dbReference>
<dbReference type="SUPFAM" id="SSF51735">
    <property type="entry name" value="NAD(P)-binding Rossmann-fold domains"/>
    <property type="match status" value="1"/>
</dbReference>
<sequence length="372" mass="40915">MSIALVVRENKKLVLEKLPLPQYGPKDLLIKVTHVAQNPTDWKHVHFGLAKPGSIVGCDFAGEVVKVGKEAVGNYKKGEHVAGLVHGGLDSQMGIRGAFSEYVVQEASLVFRYPSTISPEAVSTLPLVSITAALGIFHEMGLPLPPATIKANFLVWAGSTSVGQCAIQLAKSIGCYVITTASPARHDYLKGLDADICFDYKDPNIVSLIKEAAQNDLAYAFDCVSEIDSTKQVCAALTANNSQLVTVLPFIKTELPSHITEHRVLMYTIFGFERILFGQFYPATPKDKEFAEKFYKLLSDMLLPKGLLKPNRVTKIPGGLNGVQEGFKRMMENKVAAEKLVYTLAETDHSFKLRYGWICCQRPSLQDEHSLN</sequence>
<evidence type="ECO:0000313" key="3">
    <source>
        <dbReference type="EMBL" id="CAF1575482.1"/>
    </source>
</evidence>
<keyword evidence="4" id="KW-1185">Reference proteome</keyword>
<gene>
    <name evidence="2" type="ORF">BJG266_LOCUS32263</name>
    <name evidence="3" type="ORF">QVE165_LOCUS49322</name>
</gene>
<dbReference type="Pfam" id="PF08240">
    <property type="entry name" value="ADH_N"/>
    <property type="match status" value="1"/>
</dbReference>
<dbReference type="SUPFAM" id="SSF50129">
    <property type="entry name" value="GroES-like"/>
    <property type="match status" value="1"/>
</dbReference>
<name>A0A815DS29_9BILA</name>
<dbReference type="AlphaFoldDB" id="A0A815DS29"/>
<dbReference type="OrthoDB" id="48317at2759"/>
<dbReference type="Gene3D" id="3.90.180.10">
    <property type="entry name" value="Medium-chain alcohol dehydrogenases, catalytic domain"/>
    <property type="match status" value="1"/>
</dbReference>
<dbReference type="Proteomes" id="UP000663877">
    <property type="component" value="Unassembled WGS sequence"/>
</dbReference>
<dbReference type="InterPro" id="IPR013154">
    <property type="entry name" value="ADH-like_N"/>
</dbReference>
<evidence type="ECO:0000313" key="5">
    <source>
        <dbReference type="Proteomes" id="UP000663877"/>
    </source>
</evidence>
<reference evidence="2" key="1">
    <citation type="submission" date="2021-02" db="EMBL/GenBank/DDBJ databases">
        <authorList>
            <person name="Nowell W R."/>
        </authorList>
    </citation>
    <scope>NUCLEOTIDE SEQUENCE</scope>
</reference>
<dbReference type="GO" id="GO:0016651">
    <property type="term" value="F:oxidoreductase activity, acting on NAD(P)H"/>
    <property type="evidence" value="ECO:0007669"/>
    <property type="project" value="InterPro"/>
</dbReference>
<dbReference type="EMBL" id="CAJNOM010000888">
    <property type="protein sequence ID" value="CAF1575482.1"/>
    <property type="molecule type" value="Genomic_DNA"/>
</dbReference>
<proteinExistence type="predicted"/>
<evidence type="ECO:0000259" key="1">
    <source>
        <dbReference type="SMART" id="SM00829"/>
    </source>
</evidence>
<accession>A0A815DS29</accession>
<dbReference type="PANTHER" id="PTHR45348:SF2">
    <property type="entry name" value="ZINC-TYPE ALCOHOL DEHYDROGENASE-LIKE PROTEIN C2E1P3.01"/>
    <property type="match status" value="1"/>
</dbReference>
<evidence type="ECO:0000313" key="2">
    <source>
        <dbReference type="EMBL" id="CAF1300589.1"/>
    </source>
</evidence>
<dbReference type="CDD" id="cd08249">
    <property type="entry name" value="enoyl_reductase_like"/>
    <property type="match status" value="1"/>
</dbReference>
<dbReference type="InterPro" id="IPR036291">
    <property type="entry name" value="NAD(P)-bd_dom_sf"/>
</dbReference>
<evidence type="ECO:0000313" key="4">
    <source>
        <dbReference type="Proteomes" id="UP000663832"/>
    </source>
</evidence>
<dbReference type="SMART" id="SM00829">
    <property type="entry name" value="PKS_ER"/>
    <property type="match status" value="1"/>
</dbReference>
<dbReference type="InterPro" id="IPR047122">
    <property type="entry name" value="Trans-enoyl_RdTase-like"/>
</dbReference>
<dbReference type="EMBL" id="CAJNOI010000528">
    <property type="protein sequence ID" value="CAF1300589.1"/>
    <property type="molecule type" value="Genomic_DNA"/>
</dbReference>